<dbReference type="PANTHER" id="PTHR42788:SF13">
    <property type="entry name" value="ALIPHATIC SULFONATES IMPORT ATP-BINDING PROTEIN SSUB"/>
    <property type="match status" value="1"/>
</dbReference>
<keyword evidence="1" id="KW-0813">Transport</keyword>
<gene>
    <name evidence="5" type="ORF">AWB85_17500</name>
</gene>
<dbReference type="InterPro" id="IPR050166">
    <property type="entry name" value="ABC_transporter_ATP-bind"/>
</dbReference>
<dbReference type="AlphaFoldDB" id="A0A179V6W5"/>
<dbReference type="PROSITE" id="PS50893">
    <property type="entry name" value="ABC_TRANSPORTER_2"/>
    <property type="match status" value="1"/>
</dbReference>
<dbReference type="CDD" id="cd03293">
    <property type="entry name" value="ABC_NrtD_SsuB_transporters"/>
    <property type="match status" value="1"/>
</dbReference>
<feature type="domain" description="ABC transporter" evidence="4">
    <location>
        <begin position="3"/>
        <end position="235"/>
    </location>
</feature>
<sequence>MSVRGIDVGGLTVRYDTGPAVVRALDLAIHDGDFVAILGPSGCGKSTLLNAIAGFVRPSAGSVRFDGTEITGPGRERGVVFQRDVLFPWASVGKNIEFALRAGGLDRAVRRGRVGDLMGAVGLGAEVTGKLPHELSGGMRQRVGIARALANSPRVLLMDEPFGALDALTRQQMQNLVIELWERSATTIVFVTHDVDEAIRIATSIVVMNRAGEIAAHLVNPLPRPRPASRLAEFDQYAALRRSLHDLLRTDEYPEAIREESA</sequence>
<dbReference type="InterPro" id="IPR003439">
    <property type="entry name" value="ABC_transporter-like_ATP-bd"/>
</dbReference>
<dbReference type="PANTHER" id="PTHR42788">
    <property type="entry name" value="TAURINE IMPORT ATP-BINDING PROTEIN-RELATED"/>
    <property type="match status" value="1"/>
</dbReference>
<name>A0A179V6W5_9MYCO</name>
<dbReference type="InterPro" id="IPR017871">
    <property type="entry name" value="ABC_transporter-like_CS"/>
</dbReference>
<dbReference type="InterPro" id="IPR003593">
    <property type="entry name" value="AAA+_ATPase"/>
</dbReference>
<dbReference type="Pfam" id="PF00005">
    <property type="entry name" value="ABC_tran"/>
    <property type="match status" value="1"/>
</dbReference>
<dbReference type="GO" id="GO:0016887">
    <property type="term" value="F:ATP hydrolysis activity"/>
    <property type="evidence" value="ECO:0007669"/>
    <property type="project" value="InterPro"/>
</dbReference>
<keyword evidence="3" id="KW-0067">ATP-binding</keyword>
<evidence type="ECO:0000313" key="5">
    <source>
        <dbReference type="EMBL" id="OAT66842.1"/>
    </source>
</evidence>
<reference evidence="5 6" key="1">
    <citation type="submission" date="2016-01" db="EMBL/GenBank/DDBJ databases">
        <title>Mycobacterium immunogenum strain CD11_6 genome sequencing and assembly.</title>
        <authorList>
            <person name="Kaur G."/>
            <person name="Nair G.R."/>
            <person name="Mayilraj S."/>
        </authorList>
    </citation>
    <scope>NUCLEOTIDE SEQUENCE [LARGE SCALE GENOMIC DNA]</scope>
    <source>
        <strain evidence="5 6">CD11-6</strain>
    </source>
</reference>
<evidence type="ECO:0000256" key="1">
    <source>
        <dbReference type="ARBA" id="ARBA00022448"/>
    </source>
</evidence>
<organism evidence="5 6">
    <name type="scientific">Mycobacteroides immunogenum</name>
    <dbReference type="NCBI Taxonomy" id="83262"/>
    <lineage>
        <taxon>Bacteria</taxon>
        <taxon>Bacillati</taxon>
        <taxon>Actinomycetota</taxon>
        <taxon>Actinomycetes</taxon>
        <taxon>Mycobacteriales</taxon>
        <taxon>Mycobacteriaceae</taxon>
        <taxon>Mycobacteroides</taxon>
    </lineage>
</organism>
<protein>
    <submittedName>
        <fullName evidence="5">ABC transporter</fullName>
    </submittedName>
</protein>
<accession>A0A179V6W5</accession>
<evidence type="ECO:0000256" key="2">
    <source>
        <dbReference type="ARBA" id="ARBA00022741"/>
    </source>
</evidence>
<dbReference type="EMBL" id="LQYE01000032">
    <property type="protein sequence ID" value="OAT66842.1"/>
    <property type="molecule type" value="Genomic_DNA"/>
</dbReference>
<dbReference type="SMART" id="SM00382">
    <property type="entry name" value="AAA"/>
    <property type="match status" value="1"/>
</dbReference>
<dbReference type="Proteomes" id="UP000186919">
    <property type="component" value="Unassembled WGS sequence"/>
</dbReference>
<dbReference type="GO" id="GO:0005524">
    <property type="term" value="F:ATP binding"/>
    <property type="evidence" value="ECO:0007669"/>
    <property type="project" value="UniProtKB-KW"/>
</dbReference>
<dbReference type="Gene3D" id="3.40.50.300">
    <property type="entry name" value="P-loop containing nucleotide triphosphate hydrolases"/>
    <property type="match status" value="1"/>
</dbReference>
<dbReference type="PROSITE" id="PS00211">
    <property type="entry name" value="ABC_TRANSPORTER_1"/>
    <property type="match status" value="1"/>
</dbReference>
<evidence type="ECO:0000313" key="6">
    <source>
        <dbReference type="Proteomes" id="UP000186919"/>
    </source>
</evidence>
<keyword evidence="2" id="KW-0547">Nucleotide-binding</keyword>
<comment type="caution">
    <text evidence="5">The sequence shown here is derived from an EMBL/GenBank/DDBJ whole genome shotgun (WGS) entry which is preliminary data.</text>
</comment>
<dbReference type="SUPFAM" id="SSF52540">
    <property type="entry name" value="P-loop containing nucleoside triphosphate hydrolases"/>
    <property type="match status" value="1"/>
</dbReference>
<dbReference type="InterPro" id="IPR027417">
    <property type="entry name" value="P-loop_NTPase"/>
</dbReference>
<proteinExistence type="predicted"/>
<evidence type="ECO:0000259" key="4">
    <source>
        <dbReference type="PROSITE" id="PS50893"/>
    </source>
</evidence>
<evidence type="ECO:0000256" key="3">
    <source>
        <dbReference type="ARBA" id="ARBA00022840"/>
    </source>
</evidence>